<dbReference type="EC" id="6.3.4.4" evidence="8 10"/>
<dbReference type="FunFam" id="1.10.300.10:FF:000001">
    <property type="entry name" value="Adenylosuccinate synthetase"/>
    <property type="match status" value="1"/>
</dbReference>
<feature type="binding site" evidence="8">
    <location>
        <position position="13"/>
    </location>
    <ligand>
        <name>Mg(2+)</name>
        <dbReference type="ChEBI" id="CHEBI:18420"/>
    </ligand>
</feature>
<dbReference type="Gene3D" id="3.40.440.10">
    <property type="entry name" value="Adenylosuccinate Synthetase, subunit A, domain 1"/>
    <property type="match status" value="1"/>
</dbReference>
<evidence type="ECO:0000313" key="11">
    <source>
        <dbReference type="EMBL" id="OGD15750.1"/>
    </source>
</evidence>
<dbReference type="FunFam" id="3.90.170.10:FF:000001">
    <property type="entry name" value="Adenylosuccinate synthetase"/>
    <property type="match status" value="1"/>
</dbReference>
<comment type="catalytic activity">
    <reaction evidence="8 10">
        <text>IMP + L-aspartate + GTP = N(6)-(1,2-dicarboxyethyl)-AMP + GDP + phosphate + 2 H(+)</text>
        <dbReference type="Rhea" id="RHEA:15753"/>
        <dbReference type="ChEBI" id="CHEBI:15378"/>
        <dbReference type="ChEBI" id="CHEBI:29991"/>
        <dbReference type="ChEBI" id="CHEBI:37565"/>
        <dbReference type="ChEBI" id="CHEBI:43474"/>
        <dbReference type="ChEBI" id="CHEBI:57567"/>
        <dbReference type="ChEBI" id="CHEBI:58053"/>
        <dbReference type="ChEBI" id="CHEBI:58189"/>
        <dbReference type="EC" id="6.3.4.4"/>
    </reaction>
</comment>
<evidence type="ECO:0000313" key="12">
    <source>
        <dbReference type="Proteomes" id="UP000177701"/>
    </source>
</evidence>
<protein>
    <recommendedName>
        <fullName evidence="8 10">Adenylosuccinate synthetase</fullName>
        <shortName evidence="8">AMPSase</shortName>
        <shortName evidence="8">AdSS</shortName>
        <ecNumber evidence="8 10">6.3.4.4</ecNumber>
    </recommendedName>
    <alternativeName>
        <fullName evidence="8">IMP--aspartate ligase</fullName>
    </alternativeName>
</protein>
<accession>A0A1F5AB16</accession>
<feature type="binding site" evidence="8">
    <location>
        <position position="307"/>
    </location>
    <ligand>
        <name>GTP</name>
        <dbReference type="ChEBI" id="CHEBI:37565"/>
    </ligand>
</feature>
<dbReference type="InterPro" id="IPR001114">
    <property type="entry name" value="Adenylosuccinate_synthetase"/>
</dbReference>
<feature type="active site" description="Proton donor" evidence="8">
    <location>
        <position position="41"/>
    </location>
</feature>
<comment type="function">
    <text evidence="8">Plays an important role in the de novo pathway of purine nucleotide biosynthesis. Catalyzes the first committed step in the biosynthesis of AMP from IMP.</text>
</comment>
<reference evidence="11 12" key="1">
    <citation type="journal article" date="2016" name="Nat. Commun.">
        <title>Thousands of microbial genomes shed light on interconnected biogeochemical processes in an aquifer system.</title>
        <authorList>
            <person name="Anantharaman K."/>
            <person name="Brown C.T."/>
            <person name="Hug L.A."/>
            <person name="Sharon I."/>
            <person name="Castelle C.J."/>
            <person name="Probst A.J."/>
            <person name="Thomas B.C."/>
            <person name="Singh A."/>
            <person name="Wilkins M.J."/>
            <person name="Karaoz U."/>
            <person name="Brodie E.L."/>
            <person name="Williams K.H."/>
            <person name="Hubbard S.S."/>
            <person name="Banfield J.F."/>
        </authorList>
    </citation>
    <scope>NUCLEOTIDE SEQUENCE [LARGE SCALE GENOMIC DNA]</scope>
</reference>
<dbReference type="InterPro" id="IPR042111">
    <property type="entry name" value="Adenylosuccinate_synth_dom3"/>
</dbReference>
<dbReference type="HAMAP" id="MF_00011">
    <property type="entry name" value="Adenylosucc_synth"/>
    <property type="match status" value="1"/>
</dbReference>
<keyword evidence="7 8" id="KW-0342">GTP-binding</keyword>
<keyword evidence="2 8" id="KW-0436">Ligase</keyword>
<comment type="pathway">
    <text evidence="8 10">Purine metabolism; AMP biosynthesis via de novo pathway; AMP from IMP: step 1/2.</text>
</comment>
<evidence type="ECO:0000256" key="8">
    <source>
        <dbReference type="HAMAP-Rule" id="MF_00011"/>
    </source>
</evidence>
<dbReference type="CDD" id="cd03108">
    <property type="entry name" value="AdSS"/>
    <property type="match status" value="1"/>
</dbReference>
<feature type="binding site" description="in other chain" evidence="8">
    <location>
        <position position="129"/>
    </location>
    <ligand>
        <name>IMP</name>
        <dbReference type="ChEBI" id="CHEBI:58053"/>
        <note>ligand shared between dimeric partners</note>
    </ligand>
</feature>
<feature type="binding site" description="in other chain" evidence="8">
    <location>
        <position position="305"/>
    </location>
    <ligand>
        <name>IMP</name>
        <dbReference type="ChEBI" id="CHEBI:58053"/>
        <note>ligand shared between dimeric partners</note>
    </ligand>
</feature>
<gene>
    <name evidence="8" type="primary">purA</name>
    <name evidence="11" type="ORF">A2V47_01150</name>
</gene>
<feature type="binding site" evidence="8">
    <location>
        <begin position="12"/>
        <end position="18"/>
    </location>
    <ligand>
        <name>GTP</name>
        <dbReference type="ChEBI" id="CHEBI:37565"/>
    </ligand>
</feature>
<dbReference type="Gene3D" id="1.10.300.10">
    <property type="entry name" value="Adenylosuccinate Synthetase, subunit A, domain 2"/>
    <property type="match status" value="1"/>
</dbReference>
<comment type="similarity">
    <text evidence="8 10">Belongs to the adenylosuccinate synthetase family.</text>
</comment>
<evidence type="ECO:0000256" key="1">
    <source>
        <dbReference type="ARBA" id="ARBA00011738"/>
    </source>
</evidence>
<dbReference type="GO" id="GO:0046040">
    <property type="term" value="P:IMP metabolic process"/>
    <property type="evidence" value="ECO:0007669"/>
    <property type="project" value="TreeGrafter"/>
</dbReference>
<feature type="active site" description="Proton acceptor" evidence="8">
    <location>
        <position position="13"/>
    </location>
</feature>
<keyword evidence="8" id="KW-0963">Cytoplasm</keyword>
<evidence type="ECO:0000256" key="2">
    <source>
        <dbReference type="ARBA" id="ARBA00022598"/>
    </source>
</evidence>
<dbReference type="Gene3D" id="3.90.170.10">
    <property type="entry name" value="Adenylosuccinate Synthetase, subunit A, domain 3"/>
    <property type="match status" value="1"/>
</dbReference>
<dbReference type="PANTHER" id="PTHR11846">
    <property type="entry name" value="ADENYLOSUCCINATE SYNTHETASE"/>
    <property type="match status" value="1"/>
</dbReference>
<dbReference type="SUPFAM" id="SSF52540">
    <property type="entry name" value="P-loop containing nucleoside triphosphate hydrolases"/>
    <property type="match status" value="1"/>
</dbReference>
<feature type="binding site" evidence="8">
    <location>
        <begin position="40"/>
        <end position="42"/>
    </location>
    <ligand>
        <name>GTP</name>
        <dbReference type="ChEBI" id="CHEBI:37565"/>
    </ligand>
</feature>
<evidence type="ECO:0000256" key="5">
    <source>
        <dbReference type="ARBA" id="ARBA00022755"/>
    </source>
</evidence>
<dbReference type="InterPro" id="IPR042109">
    <property type="entry name" value="Adenylosuccinate_synth_dom1"/>
</dbReference>
<comment type="subunit">
    <text evidence="1 8">Homodimer.</text>
</comment>
<proteinExistence type="inferred from homology"/>
<dbReference type="GO" id="GO:0005737">
    <property type="term" value="C:cytoplasm"/>
    <property type="evidence" value="ECO:0007669"/>
    <property type="project" value="UniProtKB-SubCell"/>
</dbReference>
<dbReference type="UniPathway" id="UPA00075">
    <property type="reaction ID" value="UER00335"/>
</dbReference>
<dbReference type="NCBIfam" id="TIGR00184">
    <property type="entry name" value="purA"/>
    <property type="match status" value="1"/>
</dbReference>
<dbReference type="GO" id="GO:0005525">
    <property type="term" value="F:GTP binding"/>
    <property type="evidence" value="ECO:0007669"/>
    <property type="project" value="UniProtKB-UniRule"/>
</dbReference>
<dbReference type="NCBIfam" id="NF002223">
    <property type="entry name" value="PRK01117.1"/>
    <property type="match status" value="1"/>
</dbReference>
<feature type="binding site" evidence="8">
    <location>
        <begin position="333"/>
        <end position="335"/>
    </location>
    <ligand>
        <name>GTP</name>
        <dbReference type="ChEBI" id="CHEBI:37565"/>
    </ligand>
</feature>
<comment type="cofactor">
    <cofactor evidence="8">
        <name>Mg(2+)</name>
        <dbReference type="ChEBI" id="CHEBI:18420"/>
    </cofactor>
    <text evidence="8">Binds 1 Mg(2+) ion per subunit.</text>
</comment>
<feature type="binding site" description="in other chain" evidence="8">
    <location>
        <position position="226"/>
    </location>
    <ligand>
        <name>IMP</name>
        <dbReference type="ChEBI" id="CHEBI:58053"/>
        <note>ligand shared between dimeric partners</note>
    </ligand>
</feature>
<dbReference type="NCBIfam" id="NF010355">
    <property type="entry name" value="PRK13783.1"/>
    <property type="match status" value="1"/>
</dbReference>
<name>A0A1F5AB16_9BACT</name>
<dbReference type="PANTHER" id="PTHR11846:SF0">
    <property type="entry name" value="ADENYLOSUCCINATE SYNTHETASE"/>
    <property type="match status" value="1"/>
</dbReference>
<dbReference type="PROSITE" id="PS01266">
    <property type="entry name" value="ADENYLOSUCCIN_SYN_1"/>
    <property type="match status" value="1"/>
</dbReference>
<keyword evidence="4 8" id="KW-0547">Nucleotide-binding</keyword>
<dbReference type="SMART" id="SM00788">
    <property type="entry name" value="Adenylsucc_synt"/>
    <property type="match status" value="1"/>
</dbReference>
<keyword evidence="6 8" id="KW-0460">Magnesium</keyword>
<dbReference type="InterPro" id="IPR027417">
    <property type="entry name" value="P-loop_NTPase"/>
</dbReference>
<evidence type="ECO:0000256" key="9">
    <source>
        <dbReference type="PROSITE-ProRule" id="PRU10134"/>
    </source>
</evidence>
<dbReference type="InterPro" id="IPR018220">
    <property type="entry name" value="Adenylosuccin_syn_GTP-bd"/>
</dbReference>
<feature type="binding site" evidence="8">
    <location>
        <position position="40"/>
    </location>
    <ligand>
        <name>Mg(2+)</name>
        <dbReference type="ChEBI" id="CHEBI:18420"/>
    </ligand>
</feature>
<evidence type="ECO:0000256" key="6">
    <source>
        <dbReference type="ARBA" id="ARBA00022842"/>
    </source>
</evidence>
<feature type="binding site" description="in other chain" evidence="8">
    <location>
        <begin position="13"/>
        <end position="16"/>
    </location>
    <ligand>
        <name>IMP</name>
        <dbReference type="ChEBI" id="CHEBI:58053"/>
        <note>ligand shared between dimeric partners</note>
    </ligand>
</feature>
<sequence>MSTLVVVGSQWGDEGKGKITDLLSEEADIIVRYQGGCNAGHTVVKGDKQFIFHLIPSGILHKGVKCLIGNGVVIDPEALLQEIENLKKKNIEIDDNLFIDFKAHVVLPYHKTLDEIKEVKRGKDKIGTTKRGIGPAYVDKIARTGIRMIDLIDEKFLAKKLENNLNEKDTIFEKLYGLKIPNQEKKDILKKYREYGQLLKRYVTDVSLYLNKAINEDKKILFEGAQGTLLDVDHGTFPYVTSSNPIAGGACIGTGVGPTKIDKVMGITKAYTTRVGRGPFPTEMQGELEEYTRQKGGEFGATTGRPRRCGWFDAVLVKYAVRINGMDNMALTKVDVLSDFDKVKICISYKYNKEIIEEFPVNLEILQNCIPVYEEIEGWKGDISQITQYGDLPQQLKDYINRIEELVKTKVVIVSVGPKRSQTIIREKIFK</sequence>
<feature type="active site" evidence="9">
    <location>
        <position position="140"/>
    </location>
</feature>
<dbReference type="GO" id="GO:0000287">
    <property type="term" value="F:magnesium ion binding"/>
    <property type="evidence" value="ECO:0007669"/>
    <property type="project" value="UniProtKB-UniRule"/>
</dbReference>
<comment type="subcellular location">
    <subcellularLocation>
        <location evidence="8">Cytoplasm</location>
    </subcellularLocation>
</comment>
<dbReference type="InterPro" id="IPR042110">
    <property type="entry name" value="Adenylosuccinate_synth_dom2"/>
</dbReference>
<keyword evidence="3 8" id="KW-0479">Metal-binding</keyword>
<evidence type="ECO:0000256" key="4">
    <source>
        <dbReference type="ARBA" id="ARBA00022741"/>
    </source>
</evidence>
<comment type="caution">
    <text evidence="11">The sequence shown here is derived from an EMBL/GenBank/DDBJ whole genome shotgun (WGS) entry which is preliminary data.</text>
</comment>
<organism evidence="11 12">
    <name type="scientific">Candidatus Sediminicultor quintus</name>
    <dbReference type="NCBI Taxonomy" id="1797291"/>
    <lineage>
        <taxon>Bacteria</taxon>
        <taxon>Pseudomonadati</taxon>
        <taxon>Atribacterota</taxon>
        <taxon>Candidatus Phoenicimicrobiia</taxon>
        <taxon>Candidatus Pheonicimicrobiales</taxon>
        <taxon>Candidatus Phoenicimicrobiaceae</taxon>
        <taxon>Candidatus Sediminicultor</taxon>
    </lineage>
</organism>
<dbReference type="AlphaFoldDB" id="A0A1F5AB16"/>
<feature type="binding site" description="in other chain" evidence="8">
    <location>
        <position position="241"/>
    </location>
    <ligand>
        <name>IMP</name>
        <dbReference type="ChEBI" id="CHEBI:58053"/>
        <note>ligand shared between dimeric partners</note>
    </ligand>
</feature>
<feature type="binding site" evidence="8">
    <location>
        <position position="143"/>
    </location>
    <ligand>
        <name>IMP</name>
        <dbReference type="ChEBI" id="CHEBI:58053"/>
        <note>ligand shared between dimeric partners</note>
    </ligand>
</feature>
<evidence type="ECO:0000256" key="3">
    <source>
        <dbReference type="ARBA" id="ARBA00022723"/>
    </source>
</evidence>
<dbReference type="GO" id="GO:0004019">
    <property type="term" value="F:adenylosuccinate synthase activity"/>
    <property type="evidence" value="ECO:0007669"/>
    <property type="project" value="UniProtKB-UniRule"/>
</dbReference>
<dbReference type="EMBL" id="MEYH01000048">
    <property type="protein sequence ID" value="OGD15750.1"/>
    <property type="molecule type" value="Genomic_DNA"/>
</dbReference>
<dbReference type="InterPro" id="IPR033128">
    <property type="entry name" value="Adenylosuccin_syn_Lys_AS"/>
</dbReference>
<evidence type="ECO:0000256" key="10">
    <source>
        <dbReference type="RuleBase" id="RU000520"/>
    </source>
</evidence>
<feature type="binding site" evidence="8">
    <location>
        <begin position="301"/>
        <end position="307"/>
    </location>
    <ligand>
        <name>substrate</name>
    </ligand>
</feature>
<dbReference type="Proteomes" id="UP000177701">
    <property type="component" value="Unassembled WGS sequence"/>
</dbReference>
<feature type="binding site" evidence="8">
    <location>
        <begin position="415"/>
        <end position="417"/>
    </location>
    <ligand>
        <name>GTP</name>
        <dbReference type="ChEBI" id="CHEBI:37565"/>
    </ligand>
</feature>
<dbReference type="PROSITE" id="PS00513">
    <property type="entry name" value="ADENYLOSUCCIN_SYN_2"/>
    <property type="match status" value="1"/>
</dbReference>
<dbReference type="Pfam" id="PF00709">
    <property type="entry name" value="Adenylsucc_synt"/>
    <property type="match status" value="1"/>
</dbReference>
<evidence type="ECO:0000256" key="7">
    <source>
        <dbReference type="ARBA" id="ARBA00023134"/>
    </source>
</evidence>
<keyword evidence="5 8" id="KW-0658">Purine biosynthesis</keyword>
<dbReference type="GO" id="GO:0044208">
    <property type="term" value="P:'de novo' AMP biosynthetic process"/>
    <property type="evidence" value="ECO:0007669"/>
    <property type="project" value="UniProtKB-UniRule"/>
</dbReference>
<feature type="binding site" description="in other chain" evidence="8">
    <location>
        <begin position="38"/>
        <end position="41"/>
    </location>
    <ligand>
        <name>IMP</name>
        <dbReference type="ChEBI" id="CHEBI:58053"/>
        <note>ligand shared between dimeric partners</note>
    </ligand>
</feature>
<dbReference type="STRING" id="1797291.A2V47_01150"/>